<dbReference type="GO" id="GO:0016853">
    <property type="term" value="F:isomerase activity"/>
    <property type="evidence" value="ECO:0007669"/>
    <property type="project" value="UniProtKB-KW"/>
</dbReference>
<comment type="pathway">
    <text evidence="5">Nucleotide-sugar biosynthesis; GDP-L-fucose biosynthesis via de novo pathway; GDP-L-fucose from GDP-alpha-D-mannose: step 2/2.</text>
</comment>
<dbReference type="STRING" id="156980.SAMN04489745_2814"/>
<feature type="domain" description="NAD-dependent epimerase/dehydratase" evidence="7">
    <location>
        <begin position="33"/>
        <end position="263"/>
    </location>
</feature>
<dbReference type="UniPathway" id="UPA00128">
    <property type="reaction ID" value="UER00191"/>
</dbReference>
<dbReference type="GO" id="GO:0042351">
    <property type="term" value="P:'de novo' GDP-L-fucose biosynthetic process"/>
    <property type="evidence" value="ECO:0007669"/>
    <property type="project" value="UniProtKB-UniRule"/>
</dbReference>
<dbReference type="Gene3D" id="3.90.25.10">
    <property type="entry name" value="UDP-galactose 4-epimerase, domain 1"/>
    <property type="match status" value="1"/>
</dbReference>
<name>A0A1H4SC52_9MICC</name>
<feature type="site" description="Important for catalytic activity" evidence="5">
    <location>
        <position position="135"/>
    </location>
</feature>
<dbReference type="RefSeq" id="WP_082724293.1">
    <property type="nucleotide sequence ID" value="NZ_FNSN01000003.1"/>
</dbReference>
<protein>
    <recommendedName>
        <fullName evidence="5">GDP-L-fucose synthase</fullName>
        <ecNumber evidence="5">1.1.1.271</ecNumber>
    </recommendedName>
    <alternativeName>
        <fullName evidence="5">GDP-4-keto-6-deoxy-D-mannose-3,5-epimerase-4-reductase</fullName>
    </alternativeName>
</protein>
<keyword evidence="4 5" id="KW-0413">Isomerase</keyword>
<feature type="binding site" evidence="5">
    <location>
        <position position="205"/>
    </location>
    <ligand>
        <name>NADP(+)</name>
        <dbReference type="ChEBI" id="CHEBI:58349"/>
    </ligand>
</feature>
<dbReference type="PANTHER" id="PTHR43238:SF1">
    <property type="entry name" value="GDP-L-FUCOSE SYNTHASE"/>
    <property type="match status" value="1"/>
</dbReference>
<reference evidence="8 9" key="1">
    <citation type="submission" date="2016-10" db="EMBL/GenBank/DDBJ databases">
        <authorList>
            <person name="de Groot N.N."/>
        </authorList>
    </citation>
    <scope>NUCLEOTIDE SEQUENCE [LARGE SCALE GENOMIC DNA]</scope>
    <source>
        <strain evidence="8 9">DSM 10495</strain>
    </source>
</reference>
<dbReference type="AlphaFoldDB" id="A0A1H4SC52"/>
<evidence type="ECO:0000256" key="6">
    <source>
        <dbReference type="SAM" id="MobiDB-lite"/>
    </source>
</evidence>
<feature type="site" description="Important for catalytic activity" evidence="5">
    <location>
        <position position="133"/>
    </location>
</feature>
<organism evidence="8 9">
    <name type="scientific">Arthrobacter woluwensis</name>
    <dbReference type="NCBI Taxonomy" id="156980"/>
    <lineage>
        <taxon>Bacteria</taxon>
        <taxon>Bacillati</taxon>
        <taxon>Actinomycetota</taxon>
        <taxon>Actinomycetes</taxon>
        <taxon>Micrococcales</taxon>
        <taxon>Micrococcaceae</taxon>
        <taxon>Arthrobacter</taxon>
    </lineage>
</organism>
<dbReference type="HAMAP" id="MF_00956">
    <property type="entry name" value="GDP_fucose_synth"/>
    <property type="match status" value="1"/>
</dbReference>
<evidence type="ECO:0000256" key="5">
    <source>
        <dbReference type="HAMAP-Rule" id="MF_00956"/>
    </source>
</evidence>
<dbReference type="EMBL" id="FNSN01000003">
    <property type="protein sequence ID" value="SEC41590.1"/>
    <property type="molecule type" value="Genomic_DNA"/>
</dbReference>
<comment type="catalytic activity">
    <reaction evidence="5">
        <text>GDP-beta-L-fucose + NADP(+) = GDP-4-dehydro-alpha-D-rhamnose + NADPH + H(+)</text>
        <dbReference type="Rhea" id="RHEA:18885"/>
        <dbReference type="ChEBI" id="CHEBI:15378"/>
        <dbReference type="ChEBI" id="CHEBI:57273"/>
        <dbReference type="ChEBI" id="CHEBI:57783"/>
        <dbReference type="ChEBI" id="CHEBI:57964"/>
        <dbReference type="ChEBI" id="CHEBI:58349"/>
        <dbReference type="EC" id="1.1.1.271"/>
    </reaction>
</comment>
<dbReference type="Pfam" id="PF01370">
    <property type="entry name" value="Epimerase"/>
    <property type="match status" value="1"/>
</dbReference>
<accession>A0A1H4SC52</accession>
<feature type="region of interest" description="Disordered" evidence="6">
    <location>
        <begin position="1"/>
        <end position="22"/>
    </location>
</feature>
<gene>
    <name evidence="5" type="primary">fcl</name>
    <name evidence="8" type="ORF">SAMN04489745_2814</name>
</gene>
<sequence length="339" mass="37216">MSTHTGLDTRDTAVTRDAGQDGTGILDRDAPFYVAGHRGLIGSAIWRRLERAGFTHLIGVPSSELDLLDRTAVEDFFAEHQPRHVALAAAKVGGIQANHDFPVDFLSENLRIQGNVMDSAVRHRVHKLLFLGSSCIYPRFAPQPIPEDALLTGKLEVTNDAYAVAKIAGIQYVKAVRRQYGLPWISAMPSNLYGPGDNFRPGVSHVLPALIMRYRQARDDGAATVTNWGTGTPLREFLYADDCADACLFLLDHYDGGRHLNVGTGAEISIKDLAALIADVVGYEGETVWDASKPDGTPRKMMDVSRLSGLGWRARTGLREGVERTVRWLESHEEEARTA</sequence>
<feature type="binding site" evidence="5">
    <location>
        <begin position="36"/>
        <end position="42"/>
    </location>
    <ligand>
        <name>NADP(+)</name>
        <dbReference type="ChEBI" id="CHEBI:58349"/>
    </ligand>
</feature>
<keyword evidence="9" id="KW-1185">Reference proteome</keyword>
<keyword evidence="2 5" id="KW-0521">NADP</keyword>
<feature type="binding site" evidence="5">
    <location>
        <position position="295"/>
    </location>
    <ligand>
        <name>substrate</name>
    </ligand>
</feature>
<proteinExistence type="inferred from homology"/>
<comment type="similarity">
    <text evidence="1 5">Belongs to the NAD(P)-dependent epimerase/dehydratase family. Fucose synthase subfamily.</text>
</comment>
<feature type="binding site" evidence="5">
    <location>
        <begin position="131"/>
        <end position="134"/>
    </location>
    <ligand>
        <name>NADP(+)</name>
        <dbReference type="ChEBI" id="CHEBI:58349"/>
    </ligand>
</feature>
<evidence type="ECO:0000313" key="9">
    <source>
        <dbReference type="Proteomes" id="UP000182652"/>
    </source>
</evidence>
<dbReference type="InterPro" id="IPR036291">
    <property type="entry name" value="NAD(P)-bd_dom_sf"/>
</dbReference>
<dbReference type="PANTHER" id="PTHR43238">
    <property type="entry name" value="GDP-L-FUCOSE SYNTHASE"/>
    <property type="match status" value="1"/>
</dbReference>
<feature type="binding site" evidence="5">
    <location>
        <position position="228"/>
    </location>
    <ligand>
        <name>substrate</name>
    </ligand>
</feature>
<feature type="binding site" evidence="5">
    <location>
        <position position="213"/>
    </location>
    <ligand>
        <name>substrate</name>
    </ligand>
</feature>
<feature type="binding site" evidence="5">
    <location>
        <begin position="189"/>
        <end position="192"/>
    </location>
    <ligand>
        <name>NADP(+)</name>
        <dbReference type="ChEBI" id="CHEBI:58349"/>
    </ligand>
</feature>
<dbReference type="Gene3D" id="3.40.50.720">
    <property type="entry name" value="NAD(P)-binding Rossmann-like Domain"/>
    <property type="match status" value="1"/>
</dbReference>
<keyword evidence="3 5" id="KW-0560">Oxidoreductase</keyword>
<dbReference type="InterPro" id="IPR028614">
    <property type="entry name" value="GDP_fucose/colitose_synth"/>
</dbReference>
<dbReference type="Proteomes" id="UP000182652">
    <property type="component" value="Unassembled WGS sequence"/>
</dbReference>
<comment type="function">
    <text evidence="5">Catalyzes the two-step NADP-dependent conversion of GDP-4-dehydro-6-deoxy-D-mannose to GDP-fucose, involving an epimerase and a reductase reaction.</text>
</comment>
<keyword evidence="5" id="KW-0511">Multifunctional enzyme</keyword>
<evidence type="ECO:0000259" key="7">
    <source>
        <dbReference type="Pfam" id="PF01370"/>
    </source>
</evidence>
<feature type="binding site" evidence="5">
    <location>
        <position position="166"/>
    </location>
    <ligand>
        <name>NADP(+)</name>
        <dbReference type="ChEBI" id="CHEBI:58349"/>
    </ligand>
</feature>
<evidence type="ECO:0000256" key="4">
    <source>
        <dbReference type="ARBA" id="ARBA00023235"/>
    </source>
</evidence>
<dbReference type="SUPFAM" id="SSF51735">
    <property type="entry name" value="NAD(P)-binding Rossmann-fold domains"/>
    <property type="match status" value="1"/>
</dbReference>
<dbReference type="GO" id="GO:0050577">
    <property type="term" value="F:GDP-L-fucose synthase activity"/>
    <property type="evidence" value="ECO:0007669"/>
    <property type="project" value="UniProtKB-UniRule"/>
</dbReference>
<dbReference type="CDD" id="cd05239">
    <property type="entry name" value="GDP_FS_SDR_e"/>
    <property type="match status" value="1"/>
</dbReference>
<dbReference type="InterPro" id="IPR001509">
    <property type="entry name" value="Epimerase_deHydtase"/>
</dbReference>
<dbReference type="EC" id="1.1.1.271" evidence="5"/>
<feature type="binding site" evidence="5">
    <location>
        <position position="235"/>
    </location>
    <ligand>
        <name>substrate</name>
    </ligand>
</feature>
<evidence type="ECO:0000256" key="3">
    <source>
        <dbReference type="ARBA" id="ARBA00023002"/>
    </source>
</evidence>
<evidence type="ECO:0000256" key="2">
    <source>
        <dbReference type="ARBA" id="ARBA00022857"/>
    </source>
</evidence>
<dbReference type="GO" id="GO:0070401">
    <property type="term" value="F:NADP+ binding"/>
    <property type="evidence" value="ECO:0007669"/>
    <property type="project" value="UniProtKB-UniRule"/>
</dbReference>
<evidence type="ECO:0000256" key="1">
    <source>
        <dbReference type="ARBA" id="ARBA00005959"/>
    </source>
</evidence>
<feature type="active site" description="Proton donor/acceptor" evidence="5">
    <location>
        <position position="162"/>
    </location>
</feature>
<evidence type="ECO:0000313" key="8">
    <source>
        <dbReference type="EMBL" id="SEC41590.1"/>
    </source>
</evidence>